<accession>A0A821T9M5</accession>
<feature type="region of interest" description="Disordered" evidence="1">
    <location>
        <begin position="29"/>
        <end position="67"/>
    </location>
</feature>
<reference evidence="2" key="1">
    <citation type="submission" date="2021-02" db="EMBL/GenBank/DDBJ databases">
        <authorList>
            <person name="Steward A R."/>
        </authorList>
    </citation>
    <scope>NUCLEOTIDE SEQUENCE</scope>
</reference>
<keyword evidence="3" id="KW-1185">Reference proteome</keyword>
<sequence length="122" mass="13437">MDSRRRAWIRLAIPSGARATCVVRWSTSGRRRVLSPPSAPRPASPAPRAPANGKPVRGPAPPALSHPPRPAFLIAWRARRSFGSSAPPHANYNAVFRRCLILFDLSLCDKQASLYFVDNLKL</sequence>
<feature type="compositionally biased region" description="Pro residues" evidence="1">
    <location>
        <begin position="37"/>
        <end position="48"/>
    </location>
</feature>
<proteinExistence type="predicted"/>
<evidence type="ECO:0000313" key="3">
    <source>
        <dbReference type="Proteomes" id="UP000663880"/>
    </source>
</evidence>
<evidence type="ECO:0000256" key="1">
    <source>
        <dbReference type="SAM" id="MobiDB-lite"/>
    </source>
</evidence>
<gene>
    <name evidence="2" type="ORF">PMACD_LOCUS8739</name>
</gene>
<dbReference type="EMBL" id="CAJOBZ010000023">
    <property type="protein sequence ID" value="CAF4870723.1"/>
    <property type="molecule type" value="Genomic_DNA"/>
</dbReference>
<comment type="caution">
    <text evidence="2">The sequence shown here is derived from an EMBL/GenBank/DDBJ whole genome shotgun (WGS) entry which is preliminary data.</text>
</comment>
<protein>
    <submittedName>
        <fullName evidence="2">Uncharacterized protein</fullName>
    </submittedName>
</protein>
<dbReference type="Proteomes" id="UP000663880">
    <property type="component" value="Unassembled WGS sequence"/>
</dbReference>
<dbReference type="OrthoDB" id="10573163at2759"/>
<name>A0A821T9M5_9NEOP</name>
<evidence type="ECO:0000313" key="2">
    <source>
        <dbReference type="EMBL" id="CAF4870723.1"/>
    </source>
</evidence>
<dbReference type="AlphaFoldDB" id="A0A821T9M5"/>
<organism evidence="2 3">
    <name type="scientific">Pieris macdunnoughi</name>
    <dbReference type="NCBI Taxonomy" id="345717"/>
    <lineage>
        <taxon>Eukaryota</taxon>
        <taxon>Metazoa</taxon>
        <taxon>Ecdysozoa</taxon>
        <taxon>Arthropoda</taxon>
        <taxon>Hexapoda</taxon>
        <taxon>Insecta</taxon>
        <taxon>Pterygota</taxon>
        <taxon>Neoptera</taxon>
        <taxon>Endopterygota</taxon>
        <taxon>Lepidoptera</taxon>
        <taxon>Glossata</taxon>
        <taxon>Ditrysia</taxon>
        <taxon>Papilionoidea</taxon>
        <taxon>Pieridae</taxon>
        <taxon>Pierinae</taxon>
        <taxon>Pieris</taxon>
    </lineage>
</organism>
<feature type="compositionally biased region" description="Pro residues" evidence="1">
    <location>
        <begin position="58"/>
        <end position="67"/>
    </location>
</feature>